<proteinExistence type="predicted"/>
<keyword evidence="2" id="KW-0472">Membrane</keyword>
<sequence length="106" mass="11896">MDIEVLPSEPSNHEGPSVIIDSDGRSKPIMPQKNPKRTDTYDFILTQTAKTTCLPCLSRSTEVVIIFALFTSLSMINAILTVYYTSPKPPSLSFLYDIIDNEDIQR</sequence>
<feature type="transmembrane region" description="Helical" evidence="2">
    <location>
        <begin position="63"/>
        <end position="84"/>
    </location>
</feature>
<keyword evidence="2" id="KW-0812">Transmembrane</keyword>
<dbReference type="Proteomes" id="UP000663868">
    <property type="component" value="Unassembled WGS sequence"/>
</dbReference>
<dbReference type="Proteomes" id="UP000663860">
    <property type="component" value="Unassembled WGS sequence"/>
</dbReference>
<dbReference type="AlphaFoldDB" id="A0A819ZNA1"/>
<evidence type="ECO:0000313" key="5">
    <source>
        <dbReference type="Proteomes" id="UP000663868"/>
    </source>
</evidence>
<evidence type="ECO:0000313" key="4">
    <source>
        <dbReference type="EMBL" id="CAF4176693.1"/>
    </source>
</evidence>
<comment type="caution">
    <text evidence="4">The sequence shown here is derived from an EMBL/GenBank/DDBJ whole genome shotgun (WGS) entry which is preliminary data.</text>
</comment>
<evidence type="ECO:0000313" key="3">
    <source>
        <dbReference type="EMBL" id="CAF1498787.1"/>
    </source>
</evidence>
<dbReference type="EMBL" id="CAJOBB010007042">
    <property type="protein sequence ID" value="CAF4176693.1"/>
    <property type="molecule type" value="Genomic_DNA"/>
</dbReference>
<organism evidence="4 5">
    <name type="scientific">Adineta steineri</name>
    <dbReference type="NCBI Taxonomy" id="433720"/>
    <lineage>
        <taxon>Eukaryota</taxon>
        <taxon>Metazoa</taxon>
        <taxon>Spiralia</taxon>
        <taxon>Gnathifera</taxon>
        <taxon>Rotifera</taxon>
        <taxon>Eurotatoria</taxon>
        <taxon>Bdelloidea</taxon>
        <taxon>Adinetida</taxon>
        <taxon>Adinetidae</taxon>
        <taxon>Adineta</taxon>
    </lineage>
</organism>
<keyword evidence="2" id="KW-1133">Transmembrane helix</keyword>
<evidence type="ECO:0000256" key="1">
    <source>
        <dbReference type="SAM" id="MobiDB-lite"/>
    </source>
</evidence>
<accession>A0A819ZNA1</accession>
<gene>
    <name evidence="3" type="ORF">IZO911_LOCUS44900</name>
    <name evidence="4" type="ORF">KXQ929_LOCUS38710</name>
</gene>
<feature type="region of interest" description="Disordered" evidence="1">
    <location>
        <begin position="1"/>
        <end position="35"/>
    </location>
</feature>
<evidence type="ECO:0000256" key="2">
    <source>
        <dbReference type="SAM" id="Phobius"/>
    </source>
</evidence>
<protein>
    <submittedName>
        <fullName evidence="4">Uncharacterized protein</fullName>
    </submittedName>
</protein>
<dbReference type="EMBL" id="CAJNOE010003101">
    <property type="protein sequence ID" value="CAF1498787.1"/>
    <property type="molecule type" value="Genomic_DNA"/>
</dbReference>
<reference evidence="4" key="1">
    <citation type="submission" date="2021-02" db="EMBL/GenBank/DDBJ databases">
        <authorList>
            <person name="Nowell W R."/>
        </authorList>
    </citation>
    <scope>NUCLEOTIDE SEQUENCE</scope>
</reference>
<name>A0A819ZNA1_9BILA</name>